<dbReference type="RefSeq" id="XP_013412495.1">
    <property type="nucleotide sequence ID" value="XM_013557041.1"/>
</dbReference>
<dbReference type="OrthoDB" id="414175at2759"/>
<evidence type="ECO:0000313" key="13">
    <source>
        <dbReference type="Proteomes" id="UP000085678"/>
    </source>
</evidence>
<evidence type="ECO:0000256" key="10">
    <source>
        <dbReference type="ARBA" id="ARBA00022989"/>
    </source>
</evidence>
<keyword evidence="7" id="KW-0812">Transmembrane</keyword>
<dbReference type="PANTHER" id="PTHR23033:SF14">
    <property type="entry name" value="GLYCOPROTEIN-N-ACETYLGALACTOSAMINE 3-BETA-GALACTOSYLTRANSFERASE 1-RELATED"/>
    <property type="match status" value="1"/>
</dbReference>
<dbReference type="GO" id="GO:0016020">
    <property type="term" value="C:membrane"/>
    <property type="evidence" value="ECO:0007669"/>
    <property type="project" value="UniProtKB-SubCell"/>
</dbReference>
<gene>
    <name evidence="14" type="primary">LOC106175171</name>
</gene>
<protein>
    <recommendedName>
        <fullName evidence="4">N-acetylgalactosaminide beta-1,3-galactosyltransferase</fullName>
        <ecNumber evidence="4">2.4.1.122</ecNumber>
    </recommendedName>
</protein>
<keyword evidence="5" id="KW-0328">Glycosyltransferase</keyword>
<reference evidence="14" key="1">
    <citation type="submission" date="2025-08" db="UniProtKB">
        <authorList>
            <consortium name="RefSeq"/>
        </authorList>
    </citation>
    <scope>IDENTIFICATION</scope>
    <source>
        <tissue evidence="14">Gonads</tissue>
    </source>
</reference>
<dbReference type="UniPathway" id="UPA00378"/>
<dbReference type="InParanoid" id="A0A1S3JQ64"/>
<dbReference type="OMA" id="WELEYLL"/>
<dbReference type="Pfam" id="PF02434">
    <property type="entry name" value="Fringe"/>
    <property type="match status" value="1"/>
</dbReference>
<feature type="domain" description="Fringe-like glycosyltransferase" evidence="12">
    <location>
        <begin position="84"/>
        <end position="206"/>
    </location>
</feature>
<dbReference type="Gene3D" id="3.90.550.50">
    <property type="match status" value="1"/>
</dbReference>
<keyword evidence="8" id="KW-0547">Nucleotide-binding</keyword>
<dbReference type="Proteomes" id="UP000085678">
    <property type="component" value="Unplaced"/>
</dbReference>
<keyword evidence="6" id="KW-0808">Transferase</keyword>
<evidence type="ECO:0000256" key="3">
    <source>
        <dbReference type="ARBA" id="ARBA00006462"/>
    </source>
</evidence>
<dbReference type="GeneID" id="106175171"/>
<dbReference type="InterPro" id="IPR026050">
    <property type="entry name" value="C1GALT1/C1GALT1_chp1"/>
</dbReference>
<accession>A0A1S3JQ64</accession>
<keyword evidence="9" id="KW-0735">Signal-anchor</keyword>
<evidence type="ECO:0000259" key="12">
    <source>
        <dbReference type="Pfam" id="PF02434"/>
    </source>
</evidence>
<keyword evidence="11" id="KW-0472">Membrane</keyword>
<evidence type="ECO:0000256" key="9">
    <source>
        <dbReference type="ARBA" id="ARBA00022968"/>
    </source>
</evidence>
<proteinExistence type="inferred from homology"/>
<dbReference type="GO" id="GO:0000166">
    <property type="term" value="F:nucleotide binding"/>
    <property type="evidence" value="ECO:0007669"/>
    <property type="project" value="UniProtKB-KW"/>
</dbReference>
<evidence type="ECO:0000313" key="14">
    <source>
        <dbReference type="RefSeq" id="XP_013412495.1"/>
    </source>
</evidence>
<dbReference type="PANTHER" id="PTHR23033">
    <property type="entry name" value="BETA1,3-GALACTOSYLTRANSFERASE"/>
    <property type="match status" value="1"/>
</dbReference>
<keyword evidence="10" id="KW-1133">Transmembrane helix</keyword>
<dbReference type="AlphaFoldDB" id="A0A1S3JQ64"/>
<evidence type="ECO:0000256" key="8">
    <source>
        <dbReference type="ARBA" id="ARBA00022741"/>
    </source>
</evidence>
<evidence type="ECO:0000256" key="11">
    <source>
        <dbReference type="ARBA" id="ARBA00023136"/>
    </source>
</evidence>
<evidence type="ECO:0000256" key="2">
    <source>
        <dbReference type="ARBA" id="ARBA00004922"/>
    </source>
</evidence>
<dbReference type="InterPro" id="IPR003378">
    <property type="entry name" value="Fringe-like_glycosylTrfase"/>
</dbReference>
<evidence type="ECO:0000256" key="5">
    <source>
        <dbReference type="ARBA" id="ARBA00022676"/>
    </source>
</evidence>
<comment type="pathway">
    <text evidence="2">Protein modification; protein glycosylation.</text>
</comment>
<evidence type="ECO:0000256" key="1">
    <source>
        <dbReference type="ARBA" id="ARBA00004606"/>
    </source>
</evidence>
<evidence type="ECO:0000256" key="6">
    <source>
        <dbReference type="ARBA" id="ARBA00022679"/>
    </source>
</evidence>
<evidence type="ECO:0000256" key="7">
    <source>
        <dbReference type="ARBA" id="ARBA00022692"/>
    </source>
</evidence>
<sequence length="314" mass="36275">MWRLNSTAWIGICLILCAVVLIHRAVNLRAYCETRGHRNAIQMPKTPQIAEKLRKLNTAAKNEDSERTYRILCWILTDPDDLDNRTIHVKNTWTQKCDIRLFMSSAENKTFPTIGLNVSSGKKHIAAKSKAAWTYIYNNFADKADYFMKADPDTYVIVDNLRYYLSHHDPTVAEYFGHSMKLKQHNFTFMSGGSGLVISREALRLLVTNAFPLRPTCIPDGVGEDWKTAQCLSKVGAKAVNTSDEFGRERFLLYRPEIHILGLYPPWFYEKDQNNARRGINCCSDFPIAFHYIRPLEMYVFDYLLNRVQVMKTN</sequence>
<dbReference type="KEGG" id="lak:106175171"/>
<dbReference type="STRING" id="7574.A0A1S3JQ64"/>
<evidence type="ECO:0000256" key="4">
    <source>
        <dbReference type="ARBA" id="ARBA00012557"/>
    </source>
</evidence>
<dbReference type="EC" id="2.4.1.122" evidence="4"/>
<comment type="subcellular location">
    <subcellularLocation>
        <location evidence="1">Membrane</location>
        <topology evidence="1">Single-pass type II membrane protein</topology>
    </subcellularLocation>
</comment>
<dbReference type="GO" id="GO:0016263">
    <property type="term" value="F:glycoprotein-N-acetylgalactosamine 3-beta-galactosyltransferase activity"/>
    <property type="evidence" value="ECO:0007669"/>
    <property type="project" value="UniProtKB-EC"/>
</dbReference>
<organism evidence="13 14">
    <name type="scientific">Lingula anatina</name>
    <name type="common">Brachiopod</name>
    <name type="synonym">Lingula unguis</name>
    <dbReference type="NCBI Taxonomy" id="7574"/>
    <lineage>
        <taxon>Eukaryota</taxon>
        <taxon>Metazoa</taxon>
        <taxon>Spiralia</taxon>
        <taxon>Lophotrochozoa</taxon>
        <taxon>Brachiopoda</taxon>
        <taxon>Linguliformea</taxon>
        <taxon>Lingulata</taxon>
        <taxon>Lingulida</taxon>
        <taxon>Linguloidea</taxon>
        <taxon>Lingulidae</taxon>
        <taxon>Lingula</taxon>
    </lineage>
</organism>
<keyword evidence="13" id="KW-1185">Reference proteome</keyword>
<name>A0A1S3JQ64_LINAN</name>
<comment type="similarity">
    <text evidence="3">Belongs to the glycosyltransferase 31 family. Beta3-Gal-T subfamily.</text>
</comment>